<dbReference type="Proteomes" id="UP000499080">
    <property type="component" value="Unassembled WGS sequence"/>
</dbReference>
<proteinExistence type="predicted"/>
<dbReference type="AlphaFoldDB" id="A0A4Y2ITR8"/>
<evidence type="ECO:0000313" key="2">
    <source>
        <dbReference type="Proteomes" id="UP000499080"/>
    </source>
</evidence>
<comment type="caution">
    <text evidence="1">The sequence shown here is derived from an EMBL/GenBank/DDBJ whole genome shotgun (WGS) entry which is preliminary data.</text>
</comment>
<reference evidence="1 2" key="1">
    <citation type="journal article" date="2019" name="Sci. Rep.">
        <title>Orb-weaving spider Araneus ventricosus genome elucidates the spidroin gene catalogue.</title>
        <authorList>
            <person name="Kono N."/>
            <person name="Nakamura H."/>
            <person name="Ohtoshi R."/>
            <person name="Moran D.A.P."/>
            <person name="Shinohara A."/>
            <person name="Yoshida Y."/>
            <person name="Fujiwara M."/>
            <person name="Mori M."/>
            <person name="Tomita M."/>
            <person name="Arakawa K."/>
        </authorList>
    </citation>
    <scope>NUCLEOTIDE SEQUENCE [LARGE SCALE GENOMIC DNA]</scope>
</reference>
<keyword evidence="2" id="KW-1185">Reference proteome</keyword>
<accession>A0A4Y2ITR8</accession>
<organism evidence="1 2">
    <name type="scientific">Araneus ventricosus</name>
    <name type="common">Orbweaver spider</name>
    <name type="synonym">Epeira ventricosa</name>
    <dbReference type="NCBI Taxonomy" id="182803"/>
    <lineage>
        <taxon>Eukaryota</taxon>
        <taxon>Metazoa</taxon>
        <taxon>Ecdysozoa</taxon>
        <taxon>Arthropoda</taxon>
        <taxon>Chelicerata</taxon>
        <taxon>Arachnida</taxon>
        <taxon>Araneae</taxon>
        <taxon>Araneomorphae</taxon>
        <taxon>Entelegynae</taxon>
        <taxon>Araneoidea</taxon>
        <taxon>Araneidae</taxon>
        <taxon>Araneus</taxon>
    </lineage>
</organism>
<protein>
    <recommendedName>
        <fullName evidence="3">DUF19 domain-containing protein</fullName>
    </recommendedName>
</protein>
<dbReference type="OrthoDB" id="10402612at2759"/>
<sequence>MQKEALRGIHYRTVPEIPIAINCLIRTIRRISTSSALLGTVSCYESYSACFEREFSECANRAVNTTNASICSGLKAQAKCTLRAAQECDMGFMQEAYKVQQVVDRACFDEVDEYFKRDRRCFGRAVGDGHCIKRIDEIMKGRNTLKEILEGHKESCMQVDWFKRCMVTNVEDNCGGVSEDYFSTFLDPLVALHKRICREVIFSMDENTSFLVVYGVPSVFDIIIDIFTEI</sequence>
<evidence type="ECO:0000313" key="1">
    <source>
        <dbReference type="EMBL" id="GBM80326.1"/>
    </source>
</evidence>
<evidence type="ECO:0008006" key="3">
    <source>
        <dbReference type="Google" id="ProtNLM"/>
    </source>
</evidence>
<name>A0A4Y2ITR8_ARAVE</name>
<gene>
    <name evidence="1" type="ORF">AVEN_132892_1</name>
</gene>
<dbReference type="EMBL" id="BGPR01002875">
    <property type="protein sequence ID" value="GBM80326.1"/>
    <property type="molecule type" value="Genomic_DNA"/>
</dbReference>